<sequence length="37" mass="4281">MTKKIKEFRKLIKELTELVLEVGTLLAVIKMVIDSLH</sequence>
<gene>
    <name evidence="1" type="ORF">PHIMMP01_29072</name>
</gene>
<keyword evidence="2" id="KW-1185">Reference proteome</keyword>
<organism evidence="1 2">
    <name type="scientific">Clostridium phage phiMMP01</name>
    <dbReference type="NCBI Taxonomy" id="1582156"/>
    <lineage>
        <taxon>Viruses</taxon>
        <taxon>Duplodnaviria</taxon>
        <taxon>Heunggongvirae</taxon>
        <taxon>Uroviricota</taxon>
        <taxon>Caudoviricetes</taxon>
        <taxon>Yongloolinvirus</taxon>
        <taxon>Yongloolinvirus MMP01</taxon>
    </lineage>
</organism>
<protein>
    <submittedName>
        <fullName evidence="1">Uncharacterized protein</fullName>
    </submittedName>
</protein>
<name>A0A0A8WJ79_9CAUD</name>
<dbReference type="GeneID" id="26646908"/>
<dbReference type="KEGG" id="vg:26646908"/>
<dbReference type="RefSeq" id="YP_009206193.1">
    <property type="nucleotide sequence ID" value="NC_028883.1"/>
</dbReference>
<dbReference type="EMBL" id="LN681541">
    <property type="protein sequence ID" value="CEK40829.1"/>
    <property type="molecule type" value="Genomic_DNA"/>
</dbReference>
<dbReference type="Proteomes" id="UP000030736">
    <property type="component" value="Segment"/>
</dbReference>
<reference evidence="1 2" key="1">
    <citation type="submission" date="2014-12" db="EMBL/GenBank/DDBJ databases">
        <title>Whole Genome Sequence and Molecular Characterization of Siphoviridae / Myoviridae Phage Infecting Clostridium difficile.</title>
        <authorList>
            <person name="Monot M."/>
        </authorList>
    </citation>
    <scope>NUCLEOTIDE SEQUENCE [LARGE SCALE GENOMIC DNA]</scope>
</reference>
<proteinExistence type="predicted"/>
<accession>A0A0A8WJ79</accession>
<evidence type="ECO:0000313" key="1">
    <source>
        <dbReference type="EMBL" id="CEK40829.1"/>
    </source>
</evidence>
<evidence type="ECO:0000313" key="2">
    <source>
        <dbReference type="Proteomes" id="UP000030736"/>
    </source>
</evidence>